<evidence type="ECO:0000313" key="2">
    <source>
        <dbReference type="EMBL" id="AFX98326.1"/>
    </source>
</evidence>
<feature type="transmembrane region" description="Helical" evidence="1">
    <location>
        <begin position="12"/>
        <end position="30"/>
    </location>
</feature>
<organism evidence="2 3">
    <name type="scientific">Candidatus Endolissoclinum faulkneri L2</name>
    <dbReference type="NCBI Taxonomy" id="1193729"/>
    <lineage>
        <taxon>Bacteria</taxon>
        <taxon>Pseudomonadati</taxon>
        <taxon>Pseudomonadota</taxon>
        <taxon>Alphaproteobacteria</taxon>
        <taxon>Rhodospirillales</taxon>
        <taxon>Rhodospirillaceae</taxon>
        <taxon>Candidatus Endolissoclinum</taxon>
    </lineage>
</organism>
<dbReference type="STRING" id="1193729.A1OE_115"/>
<proteinExistence type="predicted"/>
<dbReference type="HOGENOM" id="CLU_3306433_0_0_5"/>
<accession>K7ZC60</accession>
<keyword evidence="3" id="KW-1185">Reference proteome</keyword>
<dbReference type="EMBL" id="CP003539">
    <property type="protein sequence ID" value="AFX98326.1"/>
    <property type="molecule type" value="Genomic_DNA"/>
</dbReference>
<dbReference type="AlphaFoldDB" id="K7ZC60"/>
<dbReference type="KEGG" id="thal:A1OE_115"/>
<reference evidence="2 3" key="1">
    <citation type="journal article" date="2012" name="Proc. Natl. Acad. Sci. U.S.A.">
        <title>Genome streamlining and chemical defense in a coral reef symbiosis.</title>
        <authorList>
            <person name="Kwan J.C."/>
            <person name="Donia M.S."/>
            <person name="Han A.W."/>
            <person name="Hirose E."/>
            <person name="Haygood M.G."/>
            <person name="Schmidt E.W."/>
        </authorList>
    </citation>
    <scope>NUCLEOTIDE SEQUENCE [LARGE SCALE GENOMIC DNA]</scope>
    <source>
        <strain evidence="2 3">L2</strain>
    </source>
</reference>
<name>K7ZC60_9PROT</name>
<dbReference type="Proteomes" id="UP000010077">
    <property type="component" value="Chromosome"/>
</dbReference>
<keyword evidence="1" id="KW-0812">Transmembrane</keyword>
<evidence type="ECO:0000313" key="3">
    <source>
        <dbReference type="Proteomes" id="UP000010077"/>
    </source>
</evidence>
<sequence>MDYYKFYIYYKYYCSFINYKTFYLILFVFLKEDFLNPNH</sequence>
<protein>
    <submittedName>
        <fullName evidence="2">Uncharacterized protein</fullName>
    </submittedName>
</protein>
<keyword evidence="1" id="KW-0472">Membrane</keyword>
<evidence type="ECO:0000256" key="1">
    <source>
        <dbReference type="SAM" id="Phobius"/>
    </source>
</evidence>
<gene>
    <name evidence="2" type="ORF">A1OE_115</name>
</gene>
<keyword evidence="1" id="KW-1133">Transmembrane helix</keyword>